<proteinExistence type="predicted"/>
<name>A0ABR6FH77_9BURK</name>
<keyword evidence="1" id="KW-0472">Membrane</keyword>
<dbReference type="EMBL" id="JACHVZ010000003">
    <property type="protein sequence ID" value="MBB2926779.1"/>
    <property type="molecule type" value="Genomic_DNA"/>
</dbReference>
<evidence type="ECO:0000256" key="1">
    <source>
        <dbReference type="SAM" id="Phobius"/>
    </source>
</evidence>
<dbReference type="Proteomes" id="UP000533533">
    <property type="component" value="Unassembled WGS sequence"/>
</dbReference>
<keyword evidence="1" id="KW-1133">Transmembrane helix</keyword>
<keyword evidence="1" id="KW-0812">Transmembrane</keyword>
<reference evidence="2 3" key="1">
    <citation type="submission" date="2020-08" db="EMBL/GenBank/DDBJ databases">
        <title>Genomic Encyclopedia of Type Strains, Phase IV (KMG-V): Genome sequencing to study the core and pangenomes of soil and plant-associated prokaryotes.</title>
        <authorList>
            <person name="Whitman W."/>
        </authorList>
    </citation>
    <scope>NUCLEOTIDE SEQUENCE [LARGE SCALE GENOMIC DNA]</scope>
    <source>
        <strain evidence="2 3">SRMrh-85</strain>
    </source>
</reference>
<evidence type="ECO:0000313" key="2">
    <source>
        <dbReference type="EMBL" id="MBB2926779.1"/>
    </source>
</evidence>
<sequence length="98" mass="10561">MVISPAAAPLVARQFGRRHGVAFLQGFTGKPALAGLIARDTRRFSFCVIFGGNLFFGAAPVFVRPTFRRAVVFPELISASPDALFPLCIHGRSSDVRA</sequence>
<comment type="caution">
    <text evidence="2">The sequence shown here is derived from an EMBL/GenBank/DDBJ whole genome shotgun (WGS) entry which is preliminary data.</text>
</comment>
<gene>
    <name evidence="2" type="ORF">FHX59_001188</name>
</gene>
<protein>
    <submittedName>
        <fullName evidence="2">Uncharacterized protein</fullName>
    </submittedName>
</protein>
<accession>A0ABR6FH77</accession>
<evidence type="ECO:0000313" key="3">
    <source>
        <dbReference type="Proteomes" id="UP000533533"/>
    </source>
</evidence>
<keyword evidence="3" id="KW-1185">Reference proteome</keyword>
<organism evidence="2 3">
    <name type="scientific">Paraburkholderia silvatlantica</name>
    <dbReference type="NCBI Taxonomy" id="321895"/>
    <lineage>
        <taxon>Bacteria</taxon>
        <taxon>Pseudomonadati</taxon>
        <taxon>Pseudomonadota</taxon>
        <taxon>Betaproteobacteria</taxon>
        <taxon>Burkholderiales</taxon>
        <taxon>Burkholderiaceae</taxon>
        <taxon>Paraburkholderia</taxon>
    </lineage>
</organism>
<feature type="transmembrane region" description="Helical" evidence="1">
    <location>
        <begin position="43"/>
        <end position="63"/>
    </location>
</feature>